<gene>
    <name evidence="3" type="ORF">CLV85_1841</name>
</gene>
<organism evidence="3 4">
    <name type="scientific">Salinibacterium amurskyense</name>
    <dbReference type="NCBI Taxonomy" id="205941"/>
    <lineage>
        <taxon>Bacteria</taxon>
        <taxon>Bacillati</taxon>
        <taxon>Actinomycetota</taxon>
        <taxon>Actinomycetes</taxon>
        <taxon>Micrococcales</taxon>
        <taxon>Microbacteriaceae</taxon>
        <taxon>Salinibacterium</taxon>
    </lineage>
</organism>
<feature type="signal peptide" evidence="2">
    <location>
        <begin position="1"/>
        <end position="17"/>
    </location>
</feature>
<accession>A0A2M9D2G5</accession>
<dbReference type="EMBL" id="PGFH01000002">
    <property type="protein sequence ID" value="PJJ78275.1"/>
    <property type="molecule type" value="Genomic_DNA"/>
</dbReference>
<feature type="transmembrane region" description="Helical" evidence="1">
    <location>
        <begin position="186"/>
        <end position="205"/>
    </location>
</feature>
<name>A0A2M9D2G5_9MICO</name>
<sequence>MLAATVVAVIVPTAAWAHDGTSEALTLTVDQGRAVGTGLVEFAELGLEDTNGDGLIDATELSEQEATVAATLVETLRDNVTLAVNGEELSIIGAGLSFRNTDSSTDSELEASEYVGVAFASSEFEGDLNELTVSWSFTSPSNAILFSDADSAILGHLSDDGVVSFALGTWATATSFLMQGIDHIQFGPDHLLFLIVLALGVVGVKKGRAVWWPAVKLVTAFTLGHAISLCLAYFGLVNIPAGVVEPLIALSIVAAAVLALRRKAAEYRWWIAGVVGLVHGLGFASSLSSLGLVTSDHVIALITFNLGIDIAQTVVVLIVLAVALLLMRWVPKRFEILRIIVCVAIGIMGLFWTITRVLPL</sequence>
<evidence type="ECO:0000256" key="1">
    <source>
        <dbReference type="SAM" id="Phobius"/>
    </source>
</evidence>
<dbReference type="Proteomes" id="UP000231742">
    <property type="component" value="Unassembled WGS sequence"/>
</dbReference>
<keyword evidence="4" id="KW-1185">Reference proteome</keyword>
<dbReference type="RefSeq" id="WP_100389333.1">
    <property type="nucleotide sequence ID" value="NZ_RCWI01000003.1"/>
</dbReference>
<keyword evidence="1" id="KW-0812">Transmembrane</keyword>
<feature type="transmembrane region" description="Helical" evidence="1">
    <location>
        <begin position="267"/>
        <end position="287"/>
    </location>
</feature>
<comment type="caution">
    <text evidence="3">The sequence shown here is derived from an EMBL/GenBank/DDBJ whole genome shotgun (WGS) entry which is preliminary data.</text>
</comment>
<reference evidence="3 4" key="1">
    <citation type="submission" date="2017-11" db="EMBL/GenBank/DDBJ databases">
        <title>Genomic Encyclopedia of Archaeal and Bacterial Type Strains, Phase II (KMG-II): From Individual Species to Whole Genera.</title>
        <authorList>
            <person name="Goeker M."/>
        </authorList>
    </citation>
    <scope>NUCLEOTIDE SEQUENCE [LARGE SCALE GENOMIC DNA]</scope>
    <source>
        <strain evidence="3 4">DSM 16400</strain>
    </source>
</reference>
<dbReference type="OrthoDB" id="7282047at2"/>
<keyword evidence="1" id="KW-1133">Transmembrane helix</keyword>
<feature type="chain" id="PRO_5014909321" evidence="2">
    <location>
        <begin position="18"/>
        <end position="360"/>
    </location>
</feature>
<feature type="transmembrane region" description="Helical" evidence="1">
    <location>
        <begin position="242"/>
        <end position="260"/>
    </location>
</feature>
<dbReference type="InterPro" id="IPR018247">
    <property type="entry name" value="EF_Hand_1_Ca_BS"/>
</dbReference>
<evidence type="ECO:0000256" key="2">
    <source>
        <dbReference type="SAM" id="SignalP"/>
    </source>
</evidence>
<protein>
    <submittedName>
        <fullName evidence="3">Hydrogenase/urease accessory protein HupE</fullName>
    </submittedName>
</protein>
<proteinExistence type="predicted"/>
<evidence type="ECO:0000313" key="3">
    <source>
        <dbReference type="EMBL" id="PJJ78275.1"/>
    </source>
</evidence>
<keyword evidence="2" id="KW-0732">Signal</keyword>
<dbReference type="PROSITE" id="PS00018">
    <property type="entry name" value="EF_HAND_1"/>
    <property type="match status" value="1"/>
</dbReference>
<feature type="transmembrane region" description="Helical" evidence="1">
    <location>
        <begin position="299"/>
        <end position="324"/>
    </location>
</feature>
<dbReference type="AlphaFoldDB" id="A0A2M9D2G5"/>
<dbReference type="Pfam" id="PF13795">
    <property type="entry name" value="HupE_UreJ_2"/>
    <property type="match status" value="1"/>
</dbReference>
<keyword evidence="1" id="KW-0472">Membrane</keyword>
<feature type="transmembrane region" description="Helical" evidence="1">
    <location>
        <begin position="217"/>
        <end position="236"/>
    </location>
</feature>
<dbReference type="InterPro" id="IPR032809">
    <property type="entry name" value="Put_HupE_UreJ"/>
</dbReference>
<evidence type="ECO:0000313" key="4">
    <source>
        <dbReference type="Proteomes" id="UP000231742"/>
    </source>
</evidence>
<feature type="transmembrane region" description="Helical" evidence="1">
    <location>
        <begin position="336"/>
        <end position="354"/>
    </location>
</feature>